<dbReference type="SUPFAM" id="SSF53300">
    <property type="entry name" value="vWA-like"/>
    <property type="match status" value="1"/>
</dbReference>
<proteinExistence type="predicted"/>
<evidence type="ECO:0000256" key="2">
    <source>
        <dbReference type="SAM" id="Phobius"/>
    </source>
</evidence>
<dbReference type="RefSeq" id="WP_089292324.1">
    <property type="nucleotide sequence ID" value="NZ_BOMU01000023.1"/>
</dbReference>
<feature type="transmembrane region" description="Helical" evidence="2">
    <location>
        <begin position="31"/>
        <end position="53"/>
    </location>
</feature>
<dbReference type="PROSITE" id="PS50234">
    <property type="entry name" value="VWFA"/>
    <property type="match status" value="1"/>
</dbReference>
<keyword evidence="2" id="KW-1133">Transmembrane helix</keyword>
<keyword evidence="2" id="KW-0812">Transmembrane</keyword>
<dbReference type="AlphaFoldDB" id="A0A238WHU9"/>
<sequence>MSENEWPDPRLPDRIEWSQPHHDPPPGRARALLAAAVVVLVLLAAGGIAWRLMSNRGTPVAQPSAPPPASTRETPPPCPEPKLRVAAAPEIAPVIQRAAGTLSQPGQRCSEVTVEAVEPGTALAAESQPDVWVPSSSAWLAVAKSRGRVYTAAGAPLAWSPLMIVGPEAMSGLFAPNGATSWTGLVQGTIQKRLPAVRMPDPTLTTTGLLAVYAIHQATAKANPDAGIGQLQALTLRSRLENAAVDPTGLLGQMAGQTDSTAAAYEVGVFPITEQQFLGYEKAGHDVRLAGAPPADGQVDADYPYATRKGAPADLAKRLRAAITAEALTAAGFRTGATKGALKLPADPGALIGPARQWAGYKAVAFQVLLMIDASGSMNEKITDRSGRTVTKASLLRESGASAAQLFGDDTSLGMWFFGTPRPDSPAHTEEVAFGPILGSTGGKLRRDQLAAKIGGYRPVVNAGTPLYQTVLDGVAEMRGHLKPKAATVVVVLTDGSDGGTKYRMSDADFLKKLTGGVTPAKQVPVIAVGYGPDANMPALQRMAKATGGQAIAAKNPADLAAGIAQAFLAAHTRP</sequence>
<keyword evidence="2" id="KW-0472">Membrane</keyword>
<dbReference type="Proteomes" id="UP000198415">
    <property type="component" value="Unassembled WGS sequence"/>
</dbReference>
<protein>
    <submittedName>
        <fullName evidence="4">Extracellular solute-binding protein</fullName>
    </submittedName>
</protein>
<dbReference type="Pfam" id="PF13531">
    <property type="entry name" value="SBP_bac_11"/>
    <property type="match status" value="1"/>
</dbReference>
<feature type="compositionally biased region" description="Pro residues" evidence="1">
    <location>
        <begin position="64"/>
        <end position="80"/>
    </location>
</feature>
<dbReference type="OrthoDB" id="5621159at2"/>
<evidence type="ECO:0000259" key="3">
    <source>
        <dbReference type="PROSITE" id="PS50234"/>
    </source>
</evidence>
<feature type="compositionally biased region" description="Basic and acidic residues" evidence="1">
    <location>
        <begin position="7"/>
        <end position="25"/>
    </location>
</feature>
<dbReference type="SMART" id="SM00327">
    <property type="entry name" value="VWA"/>
    <property type="match status" value="1"/>
</dbReference>
<dbReference type="Gene3D" id="3.40.50.410">
    <property type="entry name" value="von Willebrand factor, type A domain"/>
    <property type="match status" value="1"/>
</dbReference>
<evidence type="ECO:0000313" key="4">
    <source>
        <dbReference type="EMBL" id="SNR45913.1"/>
    </source>
</evidence>
<feature type="domain" description="VWFA" evidence="3">
    <location>
        <begin position="367"/>
        <end position="568"/>
    </location>
</feature>
<dbReference type="InterPro" id="IPR002035">
    <property type="entry name" value="VWF_A"/>
</dbReference>
<dbReference type="SUPFAM" id="SSF53850">
    <property type="entry name" value="Periplasmic binding protein-like II"/>
    <property type="match status" value="1"/>
</dbReference>
<reference evidence="4 5" key="1">
    <citation type="submission" date="2017-06" db="EMBL/GenBank/DDBJ databases">
        <authorList>
            <person name="Kim H.J."/>
            <person name="Triplett B.A."/>
        </authorList>
    </citation>
    <scope>NUCLEOTIDE SEQUENCE [LARGE SCALE GENOMIC DNA]</scope>
    <source>
        <strain evidence="4 5">DSM 43151</strain>
    </source>
</reference>
<dbReference type="EMBL" id="FZNR01000002">
    <property type="protein sequence ID" value="SNR45913.1"/>
    <property type="molecule type" value="Genomic_DNA"/>
</dbReference>
<accession>A0A238WHU9</accession>
<evidence type="ECO:0000256" key="1">
    <source>
        <dbReference type="SAM" id="MobiDB-lite"/>
    </source>
</evidence>
<name>A0A238WHU9_9ACTN</name>
<gene>
    <name evidence="4" type="ORF">SAMN06264365_102543</name>
</gene>
<dbReference type="InterPro" id="IPR036465">
    <property type="entry name" value="vWFA_dom_sf"/>
</dbReference>
<feature type="region of interest" description="Disordered" evidence="1">
    <location>
        <begin position="58"/>
        <end position="82"/>
    </location>
</feature>
<keyword evidence="5" id="KW-1185">Reference proteome</keyword>
<evidence type="ECO:0000313" key="5">
    <source>
        <dbReference type="Proteomes" id="UP000198415"/>
    </source>
</evidence>
<organism evidence="4 5">
    <name type="scientific">Actinoplanes regularis</name>
    <dbReference type="NCBI Taxonomy" id="52697"/>
    <lineage>
        <taxon>Bacteria</taxon>
        <taxon>Bacillati</taxon>
        <taxon>Actinomycetota</taxon>
        <taxon>Actinomycetes</taxon>
        <taxon>Micromonosporales</taxon>
        <taxon>Micromonosporaceae</taxon>
        <taxon>Actinoplanes</taxon>
    </lineage>
</organism>
<feature type="region of interest" description="Disordered" evidence="1">
    <location>
        <begin position="1"/>
        <end position="25"/>
    </location>
</feature>